<evidence type="ECO:0000313" key="2">
    <source>
        <dbReference type="EMBL" id="JAG21897.1"/>
    </source>
</evidence>
<dbReference type="GO" id="GO:0031267">
    <property type="term" value="F:small GTPase binding"/>
    <property type="evidence" value="ECO:0007669"/>
    <property type="project" value="TreeGrafter"/>
</dbReference>
<name>A0A0A9XMD7_LYGHE</name>
<dbReference type="SUPFAM" id="SSF52047">
    <property type="entry name" value="RNI-like"/>
    <property type="match status" value="1"/>
</dbReference>
<reference evidence="2" key="1">
    <citation type="journal article" date="2014" name="PLoS ONE">
        <title>Transcriptome-Based Identification of ABC Transporters in the Western Tarnished Plant Bug Lygus hesperus.</title>
        <authorList>
            <person name="Hull J.J."/>
            <person name="Chaney K."/>
            <person name="Geib S.M."/>
            <person name="Fabrick J.A."/>
            <person name="Brent C.S."/>
            <person name="Walsh D."/>
            <person name="Lavine L.C."/>
        </authorList>
    </citation>
    <scope>NUCLEOTIDE SEQUENCE</scope>
</reference>
<dbReference type="InterPro" id="IPR001611">
    <property type="entry name" value="Leu-rich_rpt"/>
</dbReference>
<dbReference type="GO" id="GO:0006913">
    <property type="term" value="P:nucleocytoplasmic transport"/>
    <property type="evidence" value="ECO:0007669"/>
    <property type="project" value="TreeGrafter"/>
</dbReference>
<dbReference type="AlphaFoldDB" id="A0A0A9XMD7"/>
<dbReference type="GO" id="GO:0005096">
    <property type="term" value="F:GTPase activator activity"/>
    <property type="evidence" value="ECO:0007669"/>
    <property type="project" value="InterPro"/>
</dbReference>
<protein>
    <submittedName>
        <fullName evidence="2">Leucine-rich repeat-containing protein 34</fullName>
    </submittedName>
</protein>
<dbReference type="GO" id="GO:0048471">
    <property type="term" value="C:perinuclear region of cytoplasm"/>
    <property type="evidence" value="ECO:0007669"/>
    <property type="project" value="TreeGrafter"/>
</dbReference>
<dbReference type="InterPro" id="IPR027038">
    <property type="entry name" value="RanGap"/>
</dbReference>
<dbReference type="Gene3D" id="3.80.10.10">
    <property type="entry name" value="Ribonuclease Inhibitor"/>
    <property type="match status" value="1"/>
</dbReference>
<organism evidence="2">
    <name type="scientific">Lygus hesperus</name>
    <name type="common">Western plant bug</name>
    <dbReference type="NCBI Taxonomy" id="30085"/>
    <lineage>
        <taxon>Eukaryota</taxon>
        <taxon>Metazoa</taxon>
        <taxon>Ecdysozoa</taxon>
        <taxon>Arthropoda</taxon>
        <taxon>Hexapoda</taxon>
        <taxon>Insecta</taxon>
        <taxon>Pterygota</taxon>
        <taxon>Neoptera</taxon>
        <taxon>Paraneoptera</taxon>
        <taxon>Hemiptera</taxon>
        <taxon>Heteroptera</taxon>
        <taxon>Panheteroptera</taxon>
        <taxon>Cimicomorpha</taxon>
        <taxon>Miridae</taxon>
        <taxon>Mirini</taxon>
        <taxon>Lygus</taxon>
    </lineage>
</organism>
<dbReference type="EMBL" id="GBHO01021708">
    <property type="protein sequence ID" value="JAG21896.1"/>
    <property type="molecule type" value="Transcribed_RNA"/>
</dbReference>
<gene>
    <name evidence="2" type="primary">Lrrc34_3</name>
    <name evidence="1" type="synonym">Lrrc34_0</name>
    <name evidence="2" type="ORF">CM83_25696</name>
    <name evidence="1" type="ORF">CM83_25700</name>
</gene>
<accession>A0A0A9XMD7</accession>
<dbReference type="EMBL" id="GBRD01007225">
    <property type="protein sequence ID" value="JAG58596.1"/>
    <property type="molecule type" value="Transcribed_RNA"/>
</dbReference>
<evidence type="ECO:0000313" key="3">
    <source>
        <dbReference type="EMBL" id="JAG58596.1"/>
    </source>
</evidence>
<evidence type="ECO:0000313" key="1">
    <source>
        <dbReference type="EMBL" id="JAG21896.1"/>
    </source>
</evidence>
<reference evidence="2" key="2">
    <citation type="submission" date="2014-07" db="EMBL/GenBank/DDBJ databases">
        <authorList>
            <person name="Hull J."/>
        </authorList>
    </citation>
    <scope>NUCLEOTIDE SEQUENCE</scope>
</reference>
<dbReference type="SMART" id="SM00368">
    <property type="entry name" value="LRR_RI"/>
    <property type="match status" value="5"/>
</dbReference>
<proteinExistence type="predicted"/>
<dbReference type="PANTHER" id="PTHR24113:SF15">
    <property type="entry name" value="NACHT DOMAIN-CONTAINING PROTEIN"/>
    <property type="match status" value="1"/>
</dbReference>
<dbReference type="InterPro" id="IPR032675">
    <property type="entry name" value="LRR_dom_sf"/>
</dbReference>
<dbReference type="Pfam" id="PF13516">
    <property type="entry name" value="LRR_6"/>
    <property type="match status" value="3"/>
</dbReference>
<dbReference type="GO" id="GO:0005829">
    <property type="term" value="C:cytosol"/>
    <property type="evidence" value="ECO:0007669"/>
    <property type="project" value="TreeGrafter"/>
</dbReference>
<dbReference type="PANTHER" id="PTHR24113">
    <property type="entry name" value="RAN GTPASE-ACTIVATING PROTEIN 1"/>
    <property type="match status" value="1"/>
</dbReference>
<sequence length="292" mass="32431">MFNQLEHLDLGQTDQTVESLAWISQALMQSSSLKVLDLSRVLGYNGYVSDTLHFAIAFSDILRFCETLEELHLGKNSLTDTDLEQILFGLSFNKRLSLLDLASNRIGDQGAEMIAGALHYGAPLKALVLNTNRIGNLGARALSLKLPMSQIKLLDLAVNRITDQGIIDIVHTVKKPYPLLALFIFGNKLNVQALDVIQLLILRGDLNPESLDVTIFYFEGAIGHGHNSAADRYRPRYYKVPTNTSAERFGQKVSEYKMCRPECLDFKFHNIVNVGYETSSIPSNAMGPSCPV</sequence>
<dbReference type="EMBL" id="GBHO01021707">
    <property type="protein sequence ID" value="JAG21897.1"/>
    <property type="molecule type" value="Transcribed_RNA"/>
</dbReference>
<dbReference type="GO" id="GO:0005634">
    <property type="term" value="C:nucleus"/>
    <property type="evidence" value="ECO:0007669"/>
    <property type="project" value="TreeGrafter"/>
</dbReference>
<reference evidence="3" key="3">
    <citation type="submission" date="2014-09" db="EMBL/GenBank/DDBJ databases">
        <authorList>
            <person name="Magalhaes I.L.F."/>
            <person name="Oliveira U."/>
            <person name="Santos F.R."/>
            <person name="Vidigal T.H.D.A."/>
            <person name="Brescovit A.D."/>
            <person name="Santos A.J."/>
        </authorList>
    </citation>
    <scope>NUCLEOTIDE SEQUENCE</scope>
</reference>